<dbReference type="EMBL" id="PDEP01000003">
    <property type="protein sequence ID" value="PEN08491.1"/>
    <property type="molecule type" value="Genomic_DNA"/>
</dbReference>
<evidence type="ECO:0008006" key="3">
    <source>
        <dbReference type="Google" id="ProtNLM"/>
    </source>
</evidence>
<protein>
    <recommendedName>
        <fullName evidence="3">DUF3179 domain-containing protein</fullName>
    </recommendedName>
</protein>
<reference evidence="1 2" key="1">
    <citation type="submission" date="2017-10" db="EMBL/GenBank/DDBJ databases">
        <title>Draft genome of Longimonas halophila.</title>
        <authorList>
            <person name="Goh K.M."/>
            <person name="Shamsir M.S."/>
            <person name="Lim S.W."/>
        </authorList>
    </citation>
    <scope>NUCLEOTIDE SEQUENCE [LARGE SCALE GENOMIC DNA]</scope>
    <source>
        <strain evidence="1 2">KCTC 42399</strain>
    </source>
</reference>
<dbReference type="Proteomes" id="UP000221024">
    <property type="component" value="Unassembled WGS sequence"/>
</dbReference>
<keyword evidence="2" id="KW-1185">Reference proteome</keyword>
<accession>A0A2H3P996</accession>
<dbReference type="AlphaFoldDB" id="A0A2H3P996"/>
<comment type="caution">
    <text evidence="1">The sequence shown here is derived from an EMBL/GenBank/DDBJ whole genome shotgun (WGS) entry which is preliminary data.</text>
</comment>
<dbReference type="Pfam" id="PF11376">
    <property type="entry name" value="DUF3179"/>
    <property type="match status" value="1"/>
</dbReference>
<evidence type="ECO:0000313" key="1">
    <source>
        <dbReference type="EMBL" id="PEN08491.1"/>
    </source>
</evidence>
<organism evidence="1 2">
    <name type="scientific">Longimonas halophila</name>
    <dbReference type="NCBI Taxonomy" id="1469170"/>
    <lineage>
        <taxon>Bacteria</taxon>
        <taxon>Pseudomonadati</taxon>
        <taxon>Rhodothermota</taxon>
        <taxon>Rhodothermia</taxon>
        <taxon>Rhodothermales</taxon>
        <taxon>Salisaetaceae</taxon>
        <taxon>Longimonas</taxon>
    </lineage>
</organism>
<evidence type="ECO:0000313" key="2">
    <source>
        <dbReference type="Proteomes" id="UP000221024"/>
    </source>
</evidence>
<gene>
    <name evidence="1" type="ORF">CRI93_05125</name>
</gene>
<dbReference type="InterPro" id="IPR021516">
    <property type="entry name" value="DUF3179"/>
</dbReference>
<dbReference type="OrthoDB" id="9806357at2"/>
<dbReference type="RefSeq" id="WP_098061533.1">
    <property type="nucleotide sequence ID" value="NZ_PDEP01000003.1"/>
</dbReference>
<sequence>MLSSRAVFVSAAGLLSSLGLYLLTTEAPSPAPDPALPLADTPYVLHHDLSAYTDFMMSGGPPPDGIPAIDDPQFVDADGANLDDGDMIIGFMHNGEARAYPQNILVHHEIVNDAVGGLNVAVTYCPLTATAQGFKRGDTTLGVSGQLLNSNLVMFDRDTESYFSQIAATGLTGTHSGATLDEVNLIWTTWGQWRAEHPDTRVLSDNTGHLRNYSNDPYGRYNPRGGYYDAREVIFPLMHESDAHHPKDMVVGARTDEESVHFVLDDLQSDRVQQTGRFVAVYDDRFNTGHIYEADALPDITPTENNRYEIDGKTYAPDALPLDALVSVEAFFFAWNAFYPNSNTV</sequence>
<proteinExistence type="predicted"/>
<name>A0A2H3P996_9BACT</name>